<dbReference type="PANTHER" id="PTHR34278:SF1">
    <property type="entry name" value="PROTEIN THI031, PUTATIVE-RELATED"/>
    <property type="match status" value="1"/>
</dbReference>
<sequence>MRREGRQHGVVRTFVVTKDMTAFAAAKDMTAFAAIPYYNSKNRVVNRFDTPATAGNFMKVSSKPTNHSKPTGKCSRPRCQGCRFHPVYKSKDKAKGSHKERSYDLVNSIGWNGVGLSYAGFSATAILDQLASRHDHWDDNYDDEEEVEYDLDDVYNQTHDCSYLEDISPALIVREIQEIDHEAGEEEEEEEDDDDDRMSFCEVGFVFELVDEGWCVVAEI</sequence>
<dbReference type="OrthoDB" id="663108at2759"/>
<keyword evidence="3" id="KW-1185">Reference proteome</keyword>
<name>A0A9Q0KQF8_9MAGN</name>
<reference evidence="2" key="1">
    <citation type="journal article" date="2023" name="Plant J.">
        <title>The genome of the king protea, Protea cynaroides.</title>
        <authorList>
            <person name="Chang J."/>
            <person name="Duong T.A."/>
            <person name="Schoeman C."/>
            <person name="Ma X."/>
            <person name="Roodt D."/>
            <person name="Barker N."/>
            <person name="Li Z."/>
            <person name="Van de Peer Y."/>
            <person name="Mizrachi E."/>
        </authorList>
    </citation>
    <scope>NUCLEOTIDE SEQUENCE</scope>
    <source>
        <tissue evidence="2">Young leaves</tissue>
    </source>
</reference>
<gene>
    <name evidence="2" type="ORF">NE237_007981</name>
</gene>
<comment type="caution">
    <text evidence="2">The sequence shown here is derived from an EMBL/GenBank/DDBJ whole genome shotgun (WGS) entry which is preliminary data.</text>
</comment>
<accession>A0A9Q0KQF8</accession>
<dbReference type="PANTHER" id="PTHR34278">
    <property type="entry name" value="PROTEIN THI031, PUTATIVE-RELATED"/>
    <property type="match status" value="1"/>
</dbReference>
<protein>
    <submittedName>
        <fullName evidence="2">Uncharacterized protein</fullName>
    </submittedName>
</protein>
<evidence type="ECO:0000256" key="1">
    <source>
        <dbReference type="SAM" id="MobiDB-lite"/>
    </source>
</evidence>
<evidence type="ECO:0000313" key="3">
    <source>
        <dbReference type="Proteomes" id="UP001141806"/>
    </source>
</evidence>
<evidence type="ECO:0000313" key="2">
    <source>
        <dbReference type="EMBL" id="KAJ4974807.1"/>
    </source>
</evidence>
<proteinExistence type="predicted"/>
<dbReference type="EMBL" id="JAMYWD010000004">
    <property type="protein sequence ID" value="KAJ4974807.1"/>
    <property type="molecule type" value="Genomic_DNA"/>
</dbReference>
<feature type="region of interest" description="Disordered" evidence="1">
    <location>
        <begin position="56"/>
        <end position="75"/>
    </location>
</feature>
<dbReference type="Proteomes" id="UP001141806">
    <property type="component" value="Unassembled WGS sequence"/>
</dbReference>
<organism evidence="2 3">
    <name type="scientific">Protea cynaroides</name>
    <dbReference type="NCBI Taxonomy" id="273540"/>
    <lineage>
        <taxon>Eukaryota</taxon>
        <taxon>Viridiplantae</taxon>
        <taxon>Streptophyta</taxon>
        <taxon>Embryophyta</taxon>
        <taxon>Tracheophyta</taxon>
        <taxon>Spermatophyta</taxon>
        <taxon>Magnoliopsida</taxon>
        <taxon>Proteales</taxon>
        <taxon>Proteaceae</taxon>
        <taxon>Protea</taxon>
    </lineage>
</organism>
<dbReference type="AlphaFoldDB" id="A0A9Q0KQF8"/>